<keyword evidence="3" id="KW-1185">Reference proteome</keyword>
<feature type="compositionally biased region" description="Polar residues" evidence="1">
    <location>
        <begin position="187"/>
        <end position="197"/>
    </location>
</feature>
<feature type="compositionally biased region" description="Pro residues" evidence="1">
    <location>
        <begin position="166"/>
        <end position="184"/>
    </location>
</feature>
<protein>
    <submittedName>
        <fullName evidence="2">Uncharacterized protein</fullName>
    </submittedName>
</protein>
<evidence type="ECO:0000256" key="1">
    <source>
        <dbReference type="SAM" id="MobiDB-lite"/>
    </source>
</evidence>
<dbReference type="EMBL" id="MOPA01000005">
    <property type="protein sequence ID" value="KAK1541368.1"/>
    <property type="molecule type" value="Genomic_DNA"/>
</dbReference>
<sequence length="298" mass="32302">MQQDQPIEIETTRPLVPVLFTVPIPTGTTRTRLEKKQQIDQEQNTLFGTEESAPSLSDTSCADVGRISTGQSFPFSSTSISDPARLNLNTTLVPQATPVSLLPRLSLVQGITSLASLIAVILSSRPPSEPQATDAEAGQAEQSKTKHIQLTPIPCRRTQVHHTSTPPHPCPLPTPPSVPVPPSPSSAGSQSSTNQQYEVPAAPKNQNEHQRRTSQVLLHVGACHPSIHPSIWCPAPVPSFLDLVFSTLRNLNLCSIEAGDPFQRLPRLRPPSIPAHHTEQSLLDTLRPHILLEDALLS</sequence>
<name>A0ABQ9SPD8_9PEZI</name>
<dbReference type="RefSeq" id="XP_060350500.1">
    <property type="nucleotide sequence ID" value="XM_060491626.1"/>
</dbReference>
<reference evidence="2 3" key="1">
    <citation type="submission" date="2016-10" db="EMBL/GenBank/DDBJ databases">
        <title>The genome sequence of Colletotrichum fioriniae PJ7.</title>
        <authorList>
            <person name="Baroncelli R."/>
        </authorList>
    </citation>
    <scope>NUCLEOTIDE SEQUENCE [LARGE SCALE GENOMIC DNA]</scope>
    <source>
        <strain evidence="2 3">IMI 384185</strain>
    </source>
</reference>
<evidence type="ECO:0000313" key="2">
    <source>
        <dbReference type="EMBL" id="KAK1541368.1"/>
    </source>
</evidence>
<evidence type="ECO:0000313" key="3">
    <source>
        <dbReference type="Proteomes" id="UP001241169"/>
    </source>
</evidence>
<comment type="caution">
    <text evidence="2">The sequence shown here is derived from an EMBL/GenBank/DDBJ whole genome shotgun (WGS) entry which is preliminary data.</text>
</comment>
<feature type="region of interest" description="Disordered" evidence="1">
    <location>
        <begin position="126"/>
        <end position="212"/>
    </location>
</feature>
<accession>A0ABQ9SPD8</accession>
<dbReference type="GeneID" id="85375525"/>
<organism evidence="2 3">
    <name type="scientific">Colletotrichum paranaense</name>
    <dbReference type="NCBI Taxonomy" id="1914294"/>
    <lineage>
        <taxon>Eukaryota</taxon>
        <taxon>Fungi</taxon>
        <taxon>Dikarya</taxon>
        <taxon>Ascomycota</taxon>
        <taxon>Pezizomycotina</taxon>
        <taxon>Sordariomycetes</taxon>
        <taxon>Hypocreomycetidae</taxon>
        <taxon>Glomerellales</taxon>
        <taxon>Glomerellaceae</taxon>
        <taxon>Colletotrichum</taxon>
        <taxon>Colletotrichum acutatum species complex</taxon>
    </lineage>
</organism>
<dbReference type="Proteomes" id="UP001241169">
    <property type="component" value="Unassembled WGS sequence"/>
</dbReference>
<proteinExistence type="predicted"/>
<gene>
    <name evidence="2" type="ORF">CPAR01_07357</name>
</gene>